<evidence type="ECO:0000313" key="3">
    <source>
        <dbReference type="EMBL" id="VDL79913.1"/>
    </source>
</evidence>
<feature type="domain" description="Proteasome activator complex subunit 4 C-terminal" evidence="1">
    <location>
        <begin position="62"/>
        <end position="146"/>
    </location>
</feature>
<dbReference type="WBParaSite" id="NBR_0001631701-mRNA-1">
    <property type="protein sequence ID" value="NBR_0001631701-mRNA-1"/>
    <property type="gene ID" value="NBR_0001631701"/>
</dbReference>
<evidence type="ECO:0000313" key="2">
    <source>
        <dbReference type="EMBL" id="VDL67061.1"/>
    </source>
</evidence>
<accession>A0A0N4XLR8</accession>
<reference evidence="5 6" key="1">
    <citation type="submission" date="2017-02" db="UniProtKB">
        <authorList>
            <consortium name="WormBaseParasite"/>
        </authorList>
    </citation>
    <scope>IDENTIFICATION</scope>
</reference>
<protein>
    <submittedName>
        <fullName evidence="5 6">DUF3437 domain-containing protein</fullName>
    </submittedName>
</protein>
<name>A0A0N4XLR8_NIPBR</name>
<organism evidence="5">
    <name type="scientific">Nippostrongylus brasiliensis</name>
    <name type="common">Rat hookworm</name>
    <dbReference type="NCBI Taxonomy" id="27835"/>
    <lineage>
        <taxon>Eukaryota</taxon>
        <taxon>Metazoa</taxon>
        <taxon>Ecdysozoa</taxon>
        <taxon>Nematoda</taxon>
        <taxon>Chromadorea</taxon>
        <taxon>Rhabditida</taxon>
        <taxon>Rhabditina</taxon>
        <taxon>Rhabditomorpha</taxon>
        <taxon>Strongyloidea</taxon>
        <taxon>Heligmosomidae</taxon>
        <taxon>Nippostrongylus</taxon>
    </lineage>
</organism>
<evidence type="ECO:0000313" key="6">
    <source>
        <dbReference type="WBParaSite" id="NBR_0001631701-mRNA-1"/>
    </source>
</evidence>
<dbReference type="STRING" id="27835.A0A0N4XLR8"/>
<dbReference type="WBParaSite" id="NBR_0000347001-mRNA-1">
    <property type="protein sequence ID" value="NBR_0000347001-mRNA-1"/>
    <property type="gene ID" value="NBR_0000347001"/>
</dbReference>
<keyword evidence="4" id="KW-1185">Reference proteome</keyword>
<dbReference type="GO" id="GO:0005634">
    <property type="term" value="C:nucleus"/>
    <property type="evidence" value="ECO:0007669"/>
    <property type="project" value="TreeGrafter"/>
</dbReference>
<evidence type="ECO:0000313" key="4">
    <source>
        <dbReference type="Proteomes" id="UP000271162"/>
    </source>
</evidence>
<dbReference type="InterPro" id="IPR035309">
    <property type="entry name" value="PSME4"/>
</dbReference>
<evidence type="ECO:0000313" key="5">
    <source>
        <dbReference type="WBParaSite" id="NBR_0000347001-mRNA-1"/>
    </source>
</evidence>
<evidence type="ECO:0000259" key="1">
    <source>
        <dbReference type="Pfam" id="PF11919"/>
    </source>
</evidence>
<sequence>MLFLEVTGRFHLDDHEILKIQLEVRTESSRAMFTLILCNYIKVDKELTTYFNDLLKNKSTPTLHGAILGMGAVVRAHPFSTPPEIKPMLRALCDVTSHNAELQKAATTALREFRRTHRDDWENTAKVLGSDLVYKIENAIAPVYYA</sequence>
<dbReference type="InterPro" id="IPR016024">
    <property type="entry name" value="ARM-type_fold"/>
</dbReference>
<dbReference type="AlphaFoldDB" id="A0A0N4XLR8"/>
<dbReference type="PANTHER" id="PTHR32170:SF4">
    <property type="entry name" value="DUF3437 DOMAIN-CONTAINING PROTEIN-RELATED"/>
    <property type="match status" value="1"/>
</dbReference>
<dbReference type="EMBL" id="UYSL01005221">
    <property type="protein sequence ID" value="VDL67061.1"/>
    <property type="molecule type" value="Genomic_DNA"/>
</dbReference>
<dbReference type="GO" id="GO:0016504">
    <property type="term" value="F:peptidase activator activity"/>
    <property type="evidence" value="ECO:0007669"/>
    <property type="project" value="InterPro"/>
</dbReference>
<gene>
    <name evidence="3" type="ORF">NBR_LOCUS16318</name>
    <name evidence="2" type="ORF">NBR_LOCUS3472</name>
</gene>
<dbReference type="Proteomes" id="UP000271162">
    <property type="component" value="Unassembled WGS sequence"/>
</dbReference>
<dbReference type="OMA" id="WHEHKER"/>
<dbReference type="EMBL" id="UYSL01022145">
    <property type="protein sequence ID" value="VDL79913.1"/>
    <property type="molecule type" value="Genomic_DNA"/>
</dbReference>
<dbReference type="GO" id="GO:0070628">
    <property type="term" value="F:proteasome binding"/>
    <property type="evidence" value="ECO:0007669"/>
    <property type="project" value="InterPro"/>
</dbReference>
<dbReference type="GO" id="GO:0005829">
    <property type="term" value="C:cytosol"/>
    <property type="evidence" value="ECO:0007669"/>
    <property type="project" value="TreeGrafter"/>
</dbReference>
<reference evidence="2 4" key="2">
    <citation type="submission" date="2018-11" db="EMBL/GenBank/DDBJ databases">
        <authorList>
            <consortium name="Pathogen Informatics"/>
        </authorList>
    </citation>
    <scope>NUCLEOTIDE SEQUENCE [LARGE SCALE GENOMIC DNA]</scope>
</reference>
<proteinExistence type="predicted"/>
<dbReference type="InterPro" id="IPR021843">
    <property type="entry name" value="PSME4_C"/>
</dbReference>
<dbReference type="GO" id="GO:0010499">
    <property type="term" value="P:proteasomal ubiquitin-independent protein catabolic process"/>
    <property type="evidence" value="ECO:0007669"/>
    <property type="project" value="TreeGrafter"/>
</dbReference>
<dbReference type="Pfam" id="PF11919">
    <property type="entry name" value="PSME4_C"/>
    <property type="match status" value="1"/>
</dbReference>
<dbReference type="PANTHER" id="PTHR32170">
    <property type="entry name" value="PROTEASOME ACTIVATOR COMPLEX SUBUNIT 4"/>
    <property type="match status" value="1"/>
</dbReference>
<dbReference type="SUPFAM" id="SSF48371">
    <property type="entry name" value="ARM repeat"/>
    <property type="match status" value="1"/>
</dbReference>